<keyword evidence="2" id="KW-1185">Reference proteome</keyword>
<dbReference type="EMBL" id="JABTEG010000001">
    <property type="protein sequence ID" value="KAG4306202.1"/>
    <property type="molecule type" value="Genomic_DNA"/>
</dbReference>
<evidence type="ECO:0000313" key="2">
    <source>
        <dbReference type="Proteomes" id="UP000768646"/>
    </source>
</evidence>
<reference evidence="1 2" key="1">
    <citation type="journal article" date="2021" name="Commun. Biol.">
        <title>Genomic insights into the host specific adaptation of the Pneumocystis genus.</title>
        <authorList>
            <person name="Cisse O.H."/>
            <person name="Ma L."/>
            <person name="Dekker J.P."/>
            <person name="Khil P.P."/>
            <person name="Youn J.-H."/>
            <person name="Brenchley J.M."/>
            <person name="Blair R."/>
            <person name="Pahar B."/>
            <person name="Chabe M."/>
            <person name="Van Rompay K.K.A."/>
            <person name="Keesler R."/>
            <person name="Sukura A."/>
            <person name="Hirsch V."/>
            <person name="Kutty G."/>
            <person name="Liu Y."/>
            <person name="Peng L."/>
            <person name="Chen J."/>
            <person name="Song J."/>
            <person name="Weissenbacher-Lang C."/>
            <person name="Xu J."/>
            <person name="Upham N.S."/>
            <person name="Stajich J.E."/>
            <person name="Cuomo C.A."/>
            <person name="Cushion M.T."/>
            <person name="Kovacs J.A."/>
        </authorList>
    </citation>
    <scope>NUCLEOTIDE SEQUENCE [LARGE SCALE GENOMIC DNA]</scope>
    <source>
        <strain evidence="1 2">RABM</strain>
    </source>
</reference>
<accession>A0ACB7CGC3</accession>
<comment type="caution">
    <text evidence="1">The sequence shown here is derived from an EMBL/GenBank/DDBJ whole genome shotgun (WGS) entry which is preliminary data.</text>
</comment>
<name>A0ACB7CGC3_9ASCO</name>
<dbReference type="Proteomes" id="UP000768646">
    <property type="component" value="Unassembled WGS sequence"/>
</dbReference>
<proteinExistence type="predicted"/>
<organism evidence="1 2">
    <name type="scientific">Pneumocystis oryctolagi</name>
    <dbReference type="NCBI Taxonomy" id="42067"/>
    <lineage>
        <taxon>Eukaryota</taxon>
        <taxon>Fungi</taxon>
        <taxon>Dikarya</taxon>
        <taxon>Ascomycota</taxon>
        <taxon>Taphrinomycotina</taxon>
        <taxon>Pneumocystomycetes</taxon>
        <taxon>Pneumocystaceae</taxon>
        <taxon>Pneumocystis</taxon>
    </lineage>
</organism>
<protein>
    <submittedName>
        <fullName evidence="1">Uncharacterized protein</fullName>
    </submittedName>
</protein>
<sequence length="2197" mass="252808">MTKKHIDSRIPALIKNGVQEKKRTLFIIVGDKGRDQVVNLHWILSQSRISSRPSVLWMYKKDLLGFTSHRKKREAKIKKEIKRGIRDPNETTPFELFISVTNIRYTYYKESEKILGQTFGMLVLQDFEAITPNLLARTIETVEGGGIIAILFKTMTNLKQLYTMTMDIHLRYRTEAHHDTIARFNERFILSLGSCSSCLFVDDELNVLPISEAKKVKPLPHSELNESQKELEDFKKKYQDKQPLGSLVNTAKTLDQAHAIITFVEAISEKTLRSTVTLTAARGRGKSAALGLAISAAVAYGYSNIFITSPSPENLKTLFEFIFKGFDSLKYEEHLDYDIIQSINPDFNKSIVRVNIFRNHRQTIQYIHPSDSHVLGQAELLVIDEAAAIPLPLTRKLLGPYLTFMASTINGYEGTGRSFSLKLIQQLREQSRGFSDKNLKSENLEDTVINRSGKPIKESETNNVGGRKLREITLEDPIRYSSGDPIEEWLNKLLCLDINVSLNQFSTQGCPHPSYCELYYVNRDTLFSYHPVSEAFLQMMMSLYVAGHYKNSPNDLQLMSDAPAHQLFVLLPPIKEDDQKLPEPLCVIQVALEGEISRESVINNLKRGQRIAGDLIPWVISEQFQDDKFASLSGARIVRIATNLEYIKMGYGSRALQLLEDFYKGKYLDLSEENAKFNENIKTVNDVESLSLLTDDIKIRDPKTMPPLLLKLSEKKPEVIHYLGVSYGLTPQLYRFWKRACFVPVYLRQTPNDLTGEHTCIMLKLLHDNNENWLSAFSNDFHKRFLSLLSFNFRNFSTTLCLNIIESVNNEYMQINNNIITKSELDLYLSPFDLKRLESYANNMLDYHTIIDMLPYISDLYFRRKFGDIIRLSGVQSAILLAMGLQKKNLKDIEKELNLPSNQVLAMLVKILKKISTFFRELCSREIENILPIEQRNLKNKQVYIDDNDDSRGFYPLKETLKEELDQLSDEMEESFREKQRELIDSLDLQKYAIRGQEKDWEEAEEKLKNGFHEAMPDVDTNEAWIYRGFNIVHQKVVIDINFANYELKGYTEITILPTDPLLRKIRINAFDCDIESVFVNEVAATFENILSKNELKLYKRSTVHHHHLLKKKFEAFQKVFEYGNLSINIPKSVKLEAQVLIYEYLEKDTDDLNTPIAAKDNFFPLFSPIIVKINYSVKNPSAGLSFVGCDVDDYKYPHVFTTHIPISGATSNWLPCIEGIWDRCTWDFEITVPKTLRDMWILSDLSKLSNNNHLYSNNSTNEDSILNKSNDHLEFKVICSGDQLDEFTTPENNHKKTVCFSLGSLVSSQFVAFAVGPFEEINLTNFRDTDKDDTMGSSAVEVLGYCLPGRVMELKNSCMFIYKAVDFFVREYGSYPYNIFKLCFVDDHPTSAVSCASMVIANNNLLFPPDIVDPIYSTTRTLTFSLASQWIGVNIVPKHWNDIWLTIGLAYYITDLFLCKLMGNNDYKFRLKKAAEKVCEEDIGRPALFDSQLTLPIDPFSIEFISLKAPVVLYILEKRLTKSGASWGLSRIIPKLFLQAMGGTLANNALSTSHFLKVSEKVSRVCLDVFAQQWIYGKGYPRLRVIQRFNRKKMLIEVGIRQVQDVETPSKPLTATDFFNDAKFHSDNISNSSPPIFTGTMTIRIHEADGTPYDHVVELKDAFTKLDIQYNIKNKRFRRNNSKKQKKDAMDIDGIGEIDNDNDFGVQCFGDILQSEQEIKDWKLEEWPKENEEKMSEEAFEWIRLDVDFEWICIIWVNQPDYMYFSQLRQDRDVIAQYEAIQYFSNSKGNYAYSTILLRTLMDSRYYYGIRCEAALALVKCATEDLDWIGWFHLFKAFQTNYCFPNSSISKSNNFSNLSEYYVQCIIPIAMSKIRDKNGNSLTQVKKFLIDLLRYNDNSANEYSDCYYVSTLLNSLASTLITENKESFEFNFAMNDPKNKSIIDAALSEIERFQRIDQLLPSFQNIISITSLKIKYHLSKAGIIPLNFQEILPYTRSANYDLVRLTAFDILLKLGGLRQSPFTCYVFSTIFNDKSPAVRRYLSFSISEALALMALNDQQSQVPIMTQEQMIIEDDIDKAIEQKKRILVRANINGAITALKQEIMEEETLKEQLWISLNSEKLEYIIRLNFLNIVNLLFDPKESRIITLKIPNSKPRLTAQIIGEGKLIIRKEMLIDKKLTEGKRLPKIKIKVGSTK</sequence>
<evidence type="ECO:0000313" key="1">
    <source>
        <dbReference type="EMBL" id="KAG4306202.1"/>
    </source>
</evidence>
<gene>
    <name evidence="1" type="ORF">PORY_000190</name>
</gene>